<name>A0A1Y5TRR8_9RHOB</name>
<gene>
    <name evidence="9" type="primary">lcfB_5</name>
    <name evidence="9" type="ORF">PEL8287_03785</name>
</gene>
<evidence type="ECO:0000256" key="6">
    <source>
        <dbReference type="ARBA" id="ARBA00023315"/>
    </source>
</evidence>
<dbReference type="AlphaFoldDB" id="A0A1Y5TRR8"/>
<feature type="domain" description="AMP-dependent synthetase/ligase" evidence="8">
    <location>
        <begin position="45"/>
        <end position="271"/>
    </location>
</feature>
<dbReference type="OrthoDB" id="9803968at2"/>
<feature type="compositionally biased region" description="Polar residues" evidence="7">
    <location>
        <begin position="63"/>
        <end position="77"/>
    </location>
</feature>
<keyword evidence="3 9" id="KW-0436">Ligase</keyword>
<dbReference type="Pfam" id="PF00501">
    <property type="entry name" value="AMP-binding"/>
    <property type="match status" value="1"/>
</dbReference>
<dbReference type="InterPro" id="IPR001451">
    <property type="entry name" value="Hexapep"/>
</dbReference>
<organism evidence="9 10">
    <name type="scientific">Roseovarius litorisediminis</name>
    <dbReference type="NCBI Taxonomy" id="1312363"/>
    <lineage>
        <taxon>Bacteria</taxon>
        <taxon>Pseudomonadati</taxon>
        <taxon>Pseudomonadota</taxon>
        <taxon>Alphaproteobacteria</taxon>
        <taxon>Rhodobacterales</taxon>
        <taxon>Roseobacteraceae</taxon>
        <taxon>Roseovarius</taxon>
    </lineage>
</organism>
<keyword evidence="10" id="KW-1185">Reference proteome</keyword>
<sequence>MVSTELLENGSRMSVNMWSNLTTCGVVAVNSTDYVRILLENLRDGRVSVPLRYKDDSERTDRTGTTQVTMPSNDTGWLQTPFKSEGGDTPALVSFTSGTEGQPKAVLLTRSNLHDAVTRLTEAMQITGDIREYVGVPVYHSFGYARCRVVLNAGGAVYIPPKGFDLFEIQRMLKAGEINALSAVPSLLRIFLKHRHIFGDELQAIKWVEIGSQYMTGSEKSELRKALPNAKIVQHYGLTEASRATLLPIHDTPESKLEAIGRIEGSIQIRLNEAGCVEIKGPNVAKAIDYSDRVLELGPEAWLTTSDMGRIEDGYLYFEGRADDMINCSGIKIMPDLIEDYLKKAVPNPGKFAVVKWPDPIRGDGIMLALGPDAAKAEQQLLDAIAGYGRQLGIEVHGAVSVRHVMEFPFTETGKLQRKELIATLKEDTSDTTAEIYDEGTGQNIHDYLVDLLGQGAMDDEKSFSDLGGDSLNHLQMTLLLQSSLGNAPENWESLPIRDLEKLLEDAGDIKLSDFGAPPLPDGRENMNPKDISFWSLVREDYRTNDASIFHQGFLMLLVHRFGNWRMGVKWRVFRAPLTIIYRFLNKLTQLFFGIKLDYTVKVGRRVKLEHFGGMILGAREIGNDVFIRQNTTFGIRSTRDIKAKPVIGNFVDIGAGAVIVGDIKIGDNSVIGANSVIYSNIPPNSIAIGVPAKIIGSNPRQNPSPLTTEGT</sequence>
<dbReference type="PROSITE" id="PS00455">
    <property type="entry name" value="AMP_BINDING"/>
    <property type="match status" value="1"/>
</dbReference>
<dbReference type="InterPro" id="IPR020845">
    <property type="entry name" value="AMP-binding_CS"/>
</dbReference>
<keyword evidence="4" id="KW-0808">Transferase</keyword>
<dbReference type="InterPro" id="IPR045851">
    <property type="entry name" value="AMP-bd_C_sf"/>
</dbReference>
<keyword evidence="6" id="KW-0012">Acyltransferase</keyword>
<comment type="similarity">
    <text evidence="1">Belongs to the ATP-dependent AMP-binding enzyme family.</text>
</comment>
<protein>
    <submittedName>
        <fullName evidence="9">Long-chain-fatty-acid--CoA ligase</fullName>
        <ecNumber evidence="9">6.2.1.3</ecNumber>
    </submittedName>
</protein>
<dbReference type="Gene3D" id="3.30.300.30">
    <property type="match status" value="1"/>
</dbReference>
<comment type="similarity">
    <text evidence="2">Belongs to the transferase hexapeptide repeat family.</text>
</comment>
<dbReference type="PANTHER" id="PTHR43201:SF5">
    <property type="entry name" value="MEDIUM-CHAIN ACYL-COA LIGASE ACSF2, MITOCHONDRIAL"/>
    <property type="match status" value="1"/>
</dbReference>
<evidence type="ECO:0000313" key="10">
    <source>
        <dbReference type="Proteomes" id="UP000193827"/>
    </source>
</evidence>
<dbReference type="Gene3D" id="2.160.10.10">
    <property type="entry name" value="Hexapeptide repeat proteins"/>
    <property type="match status" value="1"/>
</dbReference>
<dbReference type="GO" id="GO:0031956">
    <property type="term" value="F:medium-chain fatty acid-CoA ligase activity"/>
    <property type="evidence" value="ECO:0007669"/>
    <property type="project" value="TreeGrafter"/>
</dbReference>
<dbReference type="PANTHER" id="PTHR43201">
    <property type="entry name" value="ACYL-COA SYNTHETASE"/>
    <property type="match status" value="1"/>
</dbReference>
<evidence type="ECO:0000256" key="7">
    <source>
        <dbReference type="SAM" id="MobiDB-lite"/>
    </source>
</evidence>
<dbReference type="CDD" id="cd04433">
    <property type="entry name" value="AFD_class_I"/>
    <property type="match status" value="1"/>
</dbReference>
<dbReference type="EMBL" id="FWFL01000015">
    <property type="protein sequence ID" value="SLN68170.1"/>
    <property type="molecule type" value="Genomic_DNA"/>
</dbReference>
<evidence type="ECO:0000313" key="9">
    <source>
        <dbReference type="EMBL" id="SLN68170.1"/>
    </source>
</evidence>
<dbReference type="GO" id="GO:0016746">
    <property type="term" value="F:acyltransferase activity"/>
    <property type="evidence" value="ECO:0007669"/>
    <property type="project" value="UniProtKB-KW"/>
</dbReference>
<keyword evidence="5" id="KW-0677">Repeat</keyword>
<dbReference type="EC" id="6.2.1.3" evidence="9"/>
<dbReference type="Pfam" id="PF00132">
    <property type="entry name" value="Hexapep"/>
    <property type="match status" value="1"/>
</dbReference>
<dbReference type="CDD" id="cd03354">
    <property type="entry name" value="LbH_SAT"/>
    <property type="match status" value="1"/>
</dbReference>
<feature type="region of interest" description="Disordered" evidence="7">
    <location>
        <begin position="56"/>
        <end position="77"/>
    </location>
</feature>
<dbReference type="InterPro" id="IPR000873">
    <property type="entry name" value="AMP-dep_synth/lig_dom"/>
</dbReference>
<dbReference type="InterPro" id="IPR042099">
    <property type="entry name" value="ANL_N_sf"/>
</dbReference>
<dbReference type="SUPFAM" id="SSF56801">
    <property type="entry name" value="Acetyl-CoA synthetase-like"/>
    <property type="match status" value="1"/>
</dbReference>
<evidence type="ECO:0000256" key="2">
    <source>
        <dbReference type="ARBA" id="ARBA00007274"/>
    </source>
</evidence>
<dbReference type="InterPro" id="IPR045304">
    <property type="entry name" value="LbH_SAT"/>
</dbReference>
<evidence type="ECO:0000259" key="8">
    <source>
        <dbReference type="Pfam" id="PF00501"/>
    </source>
</evidence>
<dbReference type="SUPFAM" id="SSF51161">
    <property type="entry name" value="Trimeric LpxA-like enzymes"/>
    <property type="match status" value="1"/>
</dbReference>
<evidence type="ECO:0000256" key="3">
    <source>
        <dbReference type="ARBA" id="ARBA00022598"/>
    </source>
</evidence>
<dbReference type="PROSITE" id="PS00101">
    <property type="entry name" value="HEXAPEP_TRANSFERASES"/>
    <property type="match status" value="1"/>
</dbReference>
<accession>A0A1Y5TRR8</accession>
<evidence type="ECO:0000256" key="4">
    <source>
        <dbReference type="ARBA" id="ARBA00022679"/>
    </source>
</evidence>
<proteinExistence type="inferred from homology"/>
<dbReference type="Proteomes" id="UP000193827">
    <property type="component" value="Unassembled WGS sequence"/>
</dbReference>
<dbReference type="Gene3D" id="3.40.50.12780">
    <property type="entry name" value="N-terminal domain of ligase-like"/>
    <property type="match status" value="1"/>
</dbReference>
<dbReference type="GO" id="GO:0004467">
    <property type="term" value="F:long-chain fatty acid-CoA ligase activity"/>
    <property type="evidence" value="ECO:0007669"/>
    <property type="project" value="UniProtKB-EC"/>
</dbReference>
<evidence type="ECO:0000256" key="1">
    <source>
        <dbReference type="ARBA" id="ARBA00006432"/>
    </source>
</evidence>
<dbReference type="InterPro" id="IPR018357">
    <property type="entry name" value="Hexapep_transf_CS"/>
</dbReference>
<reference evidence="9 10" key="1">
    <citation type="submission" date="2017-03" db="EMBL/GenBank/DDBJ databases">
        <authorList>
            <person name="Afonso C.L."/>
            <person name="Miller P.J."/>
            <person name="Scott M.A."/>
            <person name="Spackman E."/>
            <person name="Goraichik I."/>
            <person name="Dimitrov K.M."/>
            <person name="Suarez D.L."/>
            <person name="Swayne D.E."/>
        </authorList>
    </citation>
    <scope>NUCLEOTIDE SEQUENCE [LARGE SCALE GENOMIC DNA]</scope>
    <source>
        <strain evidence="9 10">CECT 8287</strain>
    </source>
</reference>
<dbReference type="InterPro" id="IPR011004">
    <property type="entry name" value="Trimer_LpxA-like_sf"/>
</dbReference>
<evidence type="ECO:0000256" key="5">
    <source>
        <dbReference type="ARBA" id="ARBA00022737"/>
    </source>
</evidence>